<reference evidence="4" key="1">
    <citation type="submission" date="2016-06" db="UniProtKB">
        <authorList>
            <consortium name="WormBaseParasite"/>
        </authorList>
    </citation>
    <scope>IDENTIFICATION</scope>
</reference>
<dbReference type="OrthoDB" id="10064127at2759"/>
<reference evidence="2 3" key="2">
    <citation type="submission" date="2018-11" db="EMBL/GenBank/DDBJ databases">
        <authorList>
            <consortium name="Pathogen Informatics"/>
        </authorList>
    </citation>
    <scope>NUCLEOTIDE SEQUENCE [LARGE SCALE GENOMIC DNA]</scope>
    <source>
        <strain evidence="2 3">Egypt</strain>
    </source>
</reference>
<keyword evidence="3" id="KW-1185">Reference proteome</keyword>
<evidence type="ECO:0000313" key="2">
    <source>
        <dbReference type="EMBL" id="VDP93490.1"/>
    </source>
</evidence>
<sequence length="119" mass="13550">GSGKTHGRLLEEVAARSPAAPEFQAHERDEFNSLPRSENTTCRDFIPQLKKEVSRCTYSDRLDEQLCDRLEADINNLTPQRRLLEKKDLAFAKAQKICEQHDDIIQATSSGSDTLLQRH</sequence>
<dbReference type="WBParaSite" id="ECPE_0001626101-mRNA-1">
    <property type="protein sequence ID" value="ECPE_0001626101-mRNA-1"/>
    <property type="gene ID" value="ECPE_0001626101"/>
</dbReference>
<dbReference type="AlphaFoldDB" id="A0A183BAI3"/>
<name>A0A183BAI3_9TREM</name>
<gene>
    <name evidence="2" type="ORF">ECPE_LOCUS16218</name>
</gene>
<dbReference type="Proteomes" id="UP000272942">
    <property type="component" value="Unassembled WGS sequence"/>
</dbReference>
<evidence type="ECO:0000313" key="3">
    <source>
        <dbReference type="Proteomes" id="UP000272942"/>
    </source>
</evidence>
<protein>
    <submittedName>
        <fullName evidence="4">Tektin</fullName>
    </submittedName>
</protein>
<proteinExistence type="predicted"/>
<dbReference type="EMBL" id="UZAN01063439">
    <property type="protein sequence ID" value="VDP93490.1"/>
    <property type="molecule type" value="Genomic_DNA"/>
</dbReference>
<evidence type="ECO:0000313" key="4">
    <source>
        <dbReference type="WBParaSite" id="ECPE_0001626101-mRNA-1"/>
    </source>
</evidence>
<feature type="region of interest" description="Disordered" evidence="1">
    <location>
        <begin position="1"/>
        <end position="36"/>
    </location>
</feature>
<accession>A0A183BAI3</accession>
<evidence type="ECO:0000256" key="1">
    <source>
        <dbReference type="SAM" id="MobiDB-lite"/>
    </source>
</evidence>
<organism evidence="4">
    <name type="scientific">Echinostoma caproni</name>
    <dbReference type="NCBI Taxonomy" id="27848"/>
    <lineage>
        <taxon>Eukaryota</taxon>
        <taxon>Metazoa</taxon>
        <taxon>Spiralia</taxon>
        <taxon>Lophotrochozoa</taxon>
        <taxon>Platyhelminthes</taxon>
        <taxon>Trematoda</taxon>
        <taxon>Digenea</taxon>
        <taxon>Plagiorchiida</taxon>
        <taxon>Echinostomata</taxon>
        <taxon>Echinostomatoidea</taxon>
        <taxon>Echinostomatidae</taxon>
        <taxon>Echinostoma</taxon>
    </lineage>
</organism>